<sequence>MALHHQIREAVVEIGIISSSKIVRSFFQATVQDALHFTVHISDNPEAPPTAHDVYTTGSIGHHPVLLADIHDADQASAAALALRFYSRYPHLKVVFLVGICGGMPTDKENNDIMLGDVIIGKSVVQHGFGRMYPDGFAMKHGAEDRAARQGHRLESFVAKLESMTEALERQMQPHLRRIFQSGKDGADYSGLHEDRCFVSSYQHKHHSATDSLCTNDGVCCFRVTQTSCEQLKYDPQYLQFRNSDRYQSARHSKIHFGTIASGNVSIQQACERDKLFKSTDTIGIDVETAAVWDYVPCIPIKGVAHYSDGHQSGNWELHAAAIATACAMACLELWQKSTSQISQGPPAVIPNYELKGYDHKMIAETGRAKK</sequence>
<dbReference type="InterPro" id="IPR035994">
    <property type="entry name" value="Nucleoside_phosphorylase_sf"/>
</dbReference>
<organism evidence="1 2">
    <name type="scientific">Aspergillus saccharolyticus JOP 1030-1</name>
    <dbReference type="NCBI Taxonomy" id="1450539"/>
    <lineage>
        <taxon>Eukaryota</taxon>
        <taxon>Fungi</taxon>
        <taxon>Dikarya</taxon>
        <taxon>Ascomycota</taxon>
        <taxon>Pezizomycotina</taxon>
        <taxon>Eurotiomycetes</taxon>
        <taxon>Eurotiomycetidae</taxon>
        <taxon>Eurotiales</taxon>
        <taxon>Aspergillaceae</taxon>
        <taxon>Aspergillus</taxon>
        <taxon>Aspergillus subgen. Circumdati</taxon>
    </lineage>
</organism>
<proteinExistence type="predicted"/>
<dbReference type="InterPro" id="IPR053137">
    <property type="entry name" value="NLR-like"/>
</dbReference>
<accession>A0A318ZEW9</accession>
<dbReference type="RefSeq" id="XP_025431951.1">
    <property type="nucleotide sequence ID" value="XM_025572915.1"/>
</dbReference>
<evidence type="ECO:0000313" key="1">
    <source>
        <dbReference type="EMBL" id="PYH45969.1"/>
    </source>
</evidence>
<reference evidence="1 2" key="1">
    <citation type="submission" date="2016-12" db="EMBL/GenBank/DDBJ databases">
        <title>The genomes of Aspergillus section Nigri reveals drivers in fungal speciation.</title>
        <authorList>
            <consortium name="DOE Joint Genome Institute"/>
            <person name="Vesth T.C."/>
            <person name="Nybo J."/>
            <person name="Theobald S."/>
            <person name="Brandl J."/>
            <person name="Frisvad J.C."/>
            <person name="Nielsen K.F."/>
            <person name="Lyhne E.K."/>
            <person name="Kogle M.E."/>
            <person name="Kuo A."/>
            <person name="Riley R."/>
            <person name="Clum A."/>
            <person name="Nolan M."/>
            <person name="Lipzen A."/>
            <person name="Salamov A."/>
            <person name="Henrissat B."/>
            <person name="Wiebenga A."/>
            <person name="De Vries R.P."/>
            <person name="Grigoriev I.V."/>
            <person name="Mortensen U.H."/>
            <person name="Andersen M.R."/>
            <person name="Baker S.E."/>
        </authorList>
    </citation>
    <scope>NUCLEOTIDE SEQUENCE [LARGE SCALE GENOMIC DNA]</scope>
    <source>
        <strain evidence="1 2">JOP 1030-1</strain>
    </source>
</reference>
<dbReference type="PANTHER" id="PTHR46082:SF6">
    <property type="entry name" value="AAA+ ATPASE DOMAIN-CONTAINING PROTEIN-RELATED"/>
    <property type="match status" value="1"/>
</dbReference>
<dbReference type="GO" id="GO:0009116">
    <property type="term" value="P:nucleoside metabolic process"/>
    <property type="evidence" value="ECO:0007669"/>
    <property type="project" value="InterPro"/>
</dbReference>
<dbReference type="GeneID" id="37074143"/>
<protein>
    <recommendedName>
        <fullName evidence="3">Purine and uridine phosphorylase</fullName>
    </recommendedName>
</protein>
<keyword evidence="2" id="KW-1185">Reference proteome</keyword>
<gene>
    <name evidence="1" type="ORF">BP01DRAFT_32758</name>
</gene>
<dbReference type="STRING" id="1450539.A0A318ZEW9"/>
<dbReference type="AlphaFoldDB" id="A0A318ZEW9"/>
<dbReference type="GO" id="GO:0003824">
    <property type="term" value="F:catalytic activity"/>
    <property type="evidence" value="ECO:0007669"/>
    <property type="project" value="InterPro"/>
</dbReference>
<dbReference type="SUPFAM" id="SSF53167">
    <property type="entry name" value="Purine and uridine phosphorylases"/>
    <property type="match status" value="1"/>
</dbReference>
<name>A0A318ZEW9_9EURO</name>
<dbReference type="Gene3D" id="3.40.50.1580">
    <property type="entry name" value="Nucleoside phosphorylase domain"/>
    <property type="match status" value="1"/>
</dbReference>
<evidence type="ECO:0000313" key="2">
    <source>
        <dbReference type="Proteomes" id="UP000248349"/>
    </source>
</evidence>
<dbReference type="OrthoDB" id="1658288at2759"/>
<dbReference type="PANTHER" id="PTHR46082">
    <property type="entry name" value="ATP/GTP-BINDING PROTEIN-RELATED"/>
    <property type="match status" value="1"/>
</dbReference>
<evidence type="ECO:0008006" key="3">
    <source>
        <dbReference type="Google" id="ProtNLM"/>
    </source>
</evidence>
<dbReference type="Proteomes" id="UP000248349">
    <property type="component" value="Unassembled WGS sequence"/>
</dbReference>
<dbReference type="EMBL" id="KZ821229">
    <property type="protein sequence ID" value="PYH45969.1"/>
    <property type="molecule type" value="Genomic_DNA"/>
</dbReference>